<keyword evidence="6" id="KW-1185">Reference proteome</keyword>
<dbReference type="Pfam" id="PF03033">
    <property type="entry name" value="Glyco_transf_28"/>
    <property type="match status" value="1"/>
</dbReference>
<feature type="region of interest" description="Disordered" evidence="2">
    <location>
        <begin position="1134"/>
        <end position="1307"/>
    </location>
</feature>
<dbReference type="GO" id="GO:0005975">
    <property type="term" value="P:carbohydrate metabolic process"/>
    <property type="evidence" value="ECO:0007669"/>
    <property type="project" value="InterPro"/>
</dbReference>
<feature type="compositionally biased region" description="Polar residues" evidence="2">
    <location>
        <begin position="721"/>
        <end position="734"/>
    </location>
</feature>
<dbReference type="CDD" id="cd03784">
    <property type="entry name" value="GT1_Gtf-like"/>
    <property type="match status" value="1"/>
</dbReference>
<evidence type="ECO:0000256" key="1">
    <source>
        <dbReference type="ARBA" id="ARBA00022679"/>
    </source>
</evidence>
<reference evidence="5" key="1">
    <citation type="submission" date="2023-11" db="EMBL/GenBank/DDBJ databases">
        <authorList>
            <person name="Alioto T."/>
            <person name="Alioto T."/>
            <person name="Gomez Garrido J."/>
        </authorList>
    </citation>
    <scope>NUCLEOTIDE SEQUENCE</scope>
</reference>
<feature type="compositionally biased region" description="Basic residues" evidence="2">
    <location>
        <begin position="816"/>
        <end position="826"/>
    </location>
</feature>
<protein>
    <submittedName>
        <fullName evidence="5">Glycosyltransferase family 1</fullName>
    </submittedName>
</protein>
<feature type="domain" description="Erythromycin biosynthesis protein CIII-like C-terminal" evidence="4">
    <location>
        <begin position="488"/>
        <end position="588"/>
    </location>
</feature>
<feature type="compositionally biased region" description="Basic and acidic residues" evidence="2">
    <location>
        <begin position="36"/>
        <end position="48"/>
    </location>
</feature>
<dbReference type="Gene3D" id="3.40.50.2000">
    <property type="entry name" value="Glycogen Phosphorylase B"/>
    <property type="match status" value="2"/>
</dbReference>
<feature type="compositionally biased region" description="Basic and acidic residues" evidence="2">
    <location>
        <begin position="1240"/>
        <end position="1266"/>
    </location>
</feature>
<feature type="compositionally biased region" description="Polar residues" evidence="2">
    <location>
        <begin position="756"/>
        <end position="784"/>
    </location>
</feature>
<evidence type="ECO:0000313" key="6">
    <source>
        <dbReference type="Proteomes" id="UP001296104"/>
    </source>
</evidence>
<accession>A0AAI9E9B7</accession>
<dbReference type="InterPro" id="IPR002213">
    <property type="entry name" value="UDP_glucos_trans"/>
</dbReference>
<feature type="region of interest" description="Disordered" evidence="2">
    <location>
        <begin position="1"/>
        <end position="67"/>
    </location>
</feature>
<dbReference type="GO" id="GO:0016906">
    <property type="term" value="F:sterol 3-beta-glucosyltransferase activity"/>
    <property type="evidence" value="ECO:0007669"/>
    <property type="project" value="UniProtKB-ARBA"/>
</dbReference>
<feature type="region of interest" description="Disordered" evidence="2">
    <location>
        <begin position="1035"/>
        <end position="1096"/>
    </location>
</feature>
<feature type="compositionally biased region" description="Basic and acidic residues" evidence="2">
    <location>
        <begin position="1134"/>
        <end position="1177"/>
    </location>
</feature>
<dbReference type="SUPFAM" id="SSF53756">
    <property type="entry name" value="UDP-Glycosyltransferase/glycogen phosphorylase"/>
    <property type="match status" value="1"/>
</dbReference>
<keyword evidence="1" id="KW-0808">Transferase</keyword>
<dbReference type="PANTHER" id="PTHR48050:SF13">
    <property type="entry name" value="STEROL 3-BETA-GLUCOSYLTRANSFERASE UGT80A2"/>
    <property type="match status" value="1"/>
</dbReference>
<evidence type="ECO:0000313" key="5">
    <source>
        <dbReference type="EMBL" id="CAK3948687.1"/>
    </source>
</evidence>
<dbReference type="Pfam" id="PF06722">
    <property type="entry name" value="EryCIII-like_C"/>
    <property type="match status" value="1"/>
</dbReference>
<dbReference type="EMBL" id="CAVMBE010000015">
    <property type="protein sequence ID" value="CAK3948687.1"/>
    <property type="molecule type" value="Genomic_DNA"/>
</dbReference>
<dbReference type="FunFam" id="3.40.50.2000:FF:000100">
    <property type="entry name" value="Glycosyltransferase family 1 protein"/>
    <property type="match status" value="1"/>
</dbReference>
<name>A0AAI9E9B7_9PEZI</name>
<feature type="compositionally biased region" description="Low complexity" evidence="2">
    <location>
        <begin position="744"/>
        <end position="755"/>
    </location>
</feature>
<evidence type="ECO:0000259" key="3">
    <source>
        <dbReference type="Pfam" id="PF03033"/>
    </source>
</evidence>
<dbReference type="InterPro" id="IPR004276">
    <property type="entry name" value="GlycoTrans_28_N"/>
</dbReference>
<sequence>MAPPADEQGQRRTEEQSESQAQLEVLRQAAGAVAGENDRTATERRHIGQDVPLESTGGFDTTQAEQHLPPPAYGDHCGNINQEQEGFGTKASVADDGRVNIRINQRNRRLSGLLVPSLEQLQQAADQQHAPPPPYIPPSLGGAEGVAPPPPLNVVVQVVGSRGDVQPFVALGKVLKERYGHRVRLATHPNFKDFVTENGLEFFSIGGDPQALMAFMVKNPGLMPGFDSLRAGDIGMRRKEVAEYLKGCWRSCFETGDGYGPEASDETIEDWTSRDPTEDDYLHKPFVADCIIANPPSFAHVHCAEKLGIPLHIMFTMPYSPTQAFPHPLANIQSSDADTHLTNYISYALIDMLTWQGLGDIINRFRQRSLGLDEISLVWAPGMLQRLRIPHTYCWSPALIPKPKDWGPGISISGFYFLDLAKNYTPAPDLKEFLDAGPPPVYIGFGSIVLDDPDGMTKLIFEAVKKTGQRALVSKGWGGFGADELGKPDEVFMLGNVPHDWLFKHVSCVVHHGGAGTTAAGITAGRPTVVVPFFGDQPFWGAMVARAGAGPDPIPHKQLNADNLADAIRMCLEPQSQERAKELAAKIARENGSELGAQSFHQFLEVDKLRCNLAPSRPAVWRIKRTQARLSAMAACTLAEEGLLDFHDLKLFRSREYETDEGPWEPITGGATALIGTMSTMMLGVADFPIETLKALKIHPDAAKKSKESKTEGKKPEGAAASSNESIKSGTTGALSEDTGAPQSSSPSRASTSKSMNETPMTSDAGSSRTPSSFNLEESMATLNSGPLSPSSGSGGQKHVASSMAQALAGQLNGRPRSRSGSRPRSPKGSVSSNAPGMLQTATDTGKGVNRIVGAGLKSPMDFTLSLSKGFRNAPKLYGDESVRPAEKVTDLKSGLRAATREFGYGMYDGITGLISQPIKGAAKEGPAGFVKGFGKGIGGIMLKPGAAIFGIPGYTMKGVYKEMQKHFGSSVQNYIIAARTAQGFDEYQRATPEERRDVIMRWKMLQQTLKKKRNPDELVRDILKEQMEKKNTWIGSKRTAWKERSSSRSRSRAASTSTSARSTKQDHESAMLAMGTEQAHDANRHRSHTLDPSTAEERAVEEAIRLSVIETSKGNAEEDARVERAIRADMAEVQRTRTTRADEHEDEQLKKAMAESAAEAERHQAAQQMHDTELERALAQSLKEQRGLTQDIDSDVPNSPTLSDVTLPDQPPAYDPGHLAGTTQEEFEHRQAAQPGEKTQQERTEEQIVMEYIKKQSLLEEENRNKARAPQQSTQTDDEHDEELQRALKLSMQQGHGQHGEASGSG</sequence>
<feature type="compositionally biased region" description="Low complexity" evidence="2">
    <location>
        <begin position="1053"/>
        <end position="1063"/>
    </location>
</feature>
<gene>
    <name evidence="5" type="ORF">LECACI_7A003230</name>
</gene>
<dbReference type="Pfam" id="PF02809">
    <property type="entry name" value="UIM"/>
    <property type="match status" value="3"/>
</dbReference>
<feature type="compositionally biased region" description="Basic and acidic residues" evidence="2">
    <location>
        <begin position="701"/>
        <end position="717"/>
    </location>
</feature>
<dbReference type="InterPro" id="IPR050426">
    <property type="entry name" value="Glycosyltransferase_28"/>
</dbReference>
<dbReference type="Proteomes" id="UP001296104">
    <property type="component" value="Unassembled WGS sequence"/>
</dbReference>
<feature type="region of interest" description="Disordered" evidence="2">
    <location>
        <begin position="701"/>
        <end position="847"/>
    </location>
</feature>
<dbReference type="InterPro" id="IPR010610">
    <property type="entry name" value="EryCIII-like_C"/>
</dbReference>
<comment type="caution">
    <text evidence="5">The sequence shown here is derived from an EMBL/GenBank/DDBJ whole genome shotgun (WGS) entry which is preliminary data.</text>
</comment>
<proteinExistence type="predicted"/>
<evidence type="ECO:0000256" key="2">
    <source>
        <dbReference type="SAM" id="MobiDB-lite"/>
    </source>
</evidence>
<feature type="domain" description="Glycosyltransferase family 28 N-terminal" evidence="3">
    <location>
        <begin position="154"/>
        <end position="218"/>
    </location>
</feature>
<dbReference type="SMART" id="SM00726">
    <property type="entry name" value="UIM"/>
    <property type="match status" value="3"/>
</dbReference>
<evidence type="ECO:0000259" key="4">
    <source>
        <dbReference type="Pfam" id="PF06722"/>
    </source>
</evidence>
<dbReference type="FunFam" id="3.40.50.2000:FF:000009">
    <property type="entry name" value="Sterol 3-beta-glucosyltransferase UGT80A2"/>
    <property type="match status" value="1"/>
</dbReference>
<organism evidence="5 6">
    <name type="scientific">Lecanosticta acicola</name>
    <dbReference type="NCBI Taxonomy" id="111012"/>
    <lineage>
        <taxon>Eukaryota</taxon>
        <taxon>Fungi</taxon>
        <taxon>Dikarya</taxon>
        <taxon>Ascomycota</taxon>
        <taxon>Pezizomycotina</taxon>
        <taxon>Dothideomycetes</taxon>
        <taxon>Dothideomycetidae</taxon>
        <taxon>Mycosphaerellales</taxon>
        <taxon>Mycosphaerellaceae</taxon>
        <taxon>Lecanosticta</taxon>
    </lineage>
</organism>
<dbReference type="InterPro" id="IPR003903">
    <property type="entry name" value="UIM_dom"/>
</dbReference>
<dbReference type="PANTHER" id="PTHR48050">
    <property type="entry name" value="STEROL 3-BETA-GLUCOSYLTRANSFERASE"/>
    <property type="match status" value="1"/>
</dbReference>